<dbReference type="EMBL" id="BLXX01000012">
    <property type="protein sequence ID" value="GFO61095.1"/>
    <property type="molecule type" value="Genomic_DNA"/>
</dbReference>
<dbReference type="AlphaFoldDB" id="A0A6V8MM22"/>
<gene>
    <name evidence="1" type="ORF">GMST_34200</name>
</gene>
<organism evidence="1 2">
    <name type="scientific">Geomonas silvestris</name>
    <dbReference type="NCBI Taxonomy" id="2740184"/>
    <lineage>
        <taxon>Bacteria</taxon>
        <taxon>Pseudomonadati</taxon>
        <taxon>Thermodesulfobacteriota</taxon>
        <taxon>Desulfuromonadia</taxon>
        <taxon>Geobacterales</taxon>
        <taxon>Geobacteraceae</taxon>
        <taxon>Geomonas</taxon>
    </lineage>
</organism>
<dbReference type="Proteomes" id="UP000556026">
    <property type="component" value="Unassembled WGS sequence"/>
</dbReference>
<evidence type="ECO:0000313" key="1">
    <source>
        <dbReference type="EMBL" id="GFO61095.1"/>
    </source>
</evidence>
<accession>A0A6V8MM22</accession>
<reference evidence="2" key="1">
    <citation type="submission" date="2020-06" db="EMBL/GenBank/DDBJ databases">
        <title>Draft genomic sequence of Geomonas sp. Red330.</title>
        <authorList>
            <person name="Itoh H."/>
            <person name="Zhenxing X."/>
            <person name="Ushijima N."/>
            <person name="Masuda Y."/>
            <person name="Shiratori Y."/>
            <person name="Senoo K."/>
        </authorList>
    </citation>
    <scope>NUCLEOTIDE SEQUENCE [LARGE SCALE GENOMIC DNA]</scope>
    <source>
        <strain evidence="2">Red330</strain>
    </source>
</reference>
<proteinExistence type="predicted"/>
<comment type="caution">
    <text evidence="1">The sequence shown here is derived from an EMBL/GenBank/DDBJ whole genome shotgun (WGS) entry which is preliminary data.</text>
</comment>
<name>A0A6V8MM22_9BACT</name>
<sequence length="48" mass="5021">MPSRTPPSLIAPAIPGAGTFSAGTGTTQETLIMFQPPLFPQQQAHLNT</sequence>
<evidence type="ECO:0000313" key="2">
    <source>
        <dbReference type="Proteomes" id="UP000556026"/>
    </source>
</evidence>
<protein>
    <submittedName>
        <fullName evidence="1">Uncharacterized protein</fullName>
    </submittedName>
</protein>
<keyword evidence="2" id="KW-1185">Reference proteome</keyword>